<dbReference type="Pfam" id="PF13646">
    <property type="entry name" value="HEAT_2"/>
    <property type="match status" value="1"/>
</dbReference>
<reference evidence="3" key="1">
    <citation type="journal article" date="2021" name="Environ. Microbiol.">
        <title>Genomic characterization of three novel Desulfobacterota classes expand the metabolic and phylogenetic diversity of the phylum.</title>
        <authorList>
            <person name="Murphy C.L."/>
            <person name="Biggerstaff J."/>
            <person name="Eichhorn A."/>
            <person name="Ewing E."/>
            <person name="Shahan R."/>
            <person name="Soriano D."/>
            <person name="Stewart S."/>
            <person name="VanMol K."/>
            <person name="Walker R."/>
            <person name="Walters P."/>
            <person name="Elshahed M.S."/>
            <person name="Youssef N.H."/>
        </authorList>
    </citation>
    <scope>NUCLEOTIDE SEQUENCE</scope>
    <source>
        <strain evidence="3">Zod_Metabat.24</strain>
    </source>
</reference>
<feature type="region of interest" description="Disordered" evidence="1">
    <location>
        <begin position="1"/>
        <end position="22"/>
    </location>
</feature>
<dbReference type="InterPro" id="IPR011989">
    <property type="entry name" value="ARM-like"/>
</dbReference>
<evidence type="ECO:0000313" key="3">
    <source>
        <dbReference type="EMBL" id="MBN1572708.1"/>
    </source>
</evidence>
<evidence type="ECO:0000256" key="1">
    <source>
        <dbReference type="SAM" id="MobiDB-lite"/>
    </source>
</evidence>
<accession>A0A9D8KDV4</accession>
<dbReference type="Gene3D" id="1.25.10.10">
    <property type="entry name" value="Leucine-rich Repeat Variant"/>
    <property type="match status" value="3"/>
</dbReference>
<dbReference type="InterPro" id="IPR004155">
    <property type="entry name" value="PBS_lyase_HEAT"/>
</dbReference>
<keyword evidence="2" id="KW-0472">Membrane</keyword>
<reference evidence="3" key="2">
    <citation type="submission" date="2021-01" db="EMBL/GenBank/DDBJ databases">
        <authorList>
            <person name="Hahn C.R."/>
            <person name="Youssef N.H."/>
            <person name="Elshahed M."/>
        </authorList>
    </citation>
    <scope>NUCLEOTIDE SEQUENCE</scope>
    <source>
        <strain evidence="3">Zod_Metabat.24</strain>
    </source>
</reference>
<dbReference type="PANTHER" id="PTHR12697">
    <property type="entry name" value="PBS LYASE HEAT-LIKE PROTEIN"/>
    <property type="match status" value="1"/>
</dbReference>
<keyword evidence="2" id="KW-1133">Transmembrane helix</keyword>
<protein>
    <submittedName>
        <fullName evidence="3">HEAT repeat domain-containing protein</fullName>
    </submittedName>
</protein>
<organism evidence="3 4">
    <name type="scientific">Candidatus Zymogenus saltonus</name>
    <dbReference type="NCBI Taxonomy" id="2844893"/>
    <lineage>
        <taxon>Bacteria</taxon>
        <taxon>Deltaproteobacteria</taxon>
        <taxon>Candidatus Zymogenia</taxon>
        <taxon>Candidatus Zymogeniales</taxon>
        <taxon>Candidatus Zymogenaceae</taxon>
        <taxon>Candidatus Zymogenus</taxon>
    </lineage>
</organism>
<dbReference type="SMART" id="SM00567">
    <property type="entry name" value="EZ_HEAT"/>
    <property type="match status" value="4"/>
</dbReference>
<dbReference type="GO" id="GO:0016491">
    <property type="term" value="F:oxidoreductase activity"/>
    <property type="evidence" value="ECO:0007669"/>
    <property type="project" value="TreeGrafter"/>
</dbReference>
<dbReference type="SUPFAM" id="SSF48371">
    <property type="entry name" value="ARM repeat"/>
    <property type="match status" value="1"/>
</dbReference>
<dbReference type="EMBL" id="JAFGIX010000027">
    <property type="protein sequence ID" value="MBN1572708.1"/>
    <property type="molecule type" value="Genomic_DNA"/>
</dbReference>
<feature type="compositionally biased region" description="Pro residues" evidence="1">
    <location>
        <begin position="260"/>
        <end position="269"/>
    </location>
</feature>
<comment type="caution">
    <text evidence="3">The sequence shown here is derived from an EMBL/GenBank/DDBJ whole genome shotgun (WGS) entry which is preliminary data.</text>
</comment>
<evidence type="ECO:0000313" key="4">
    <source>
        <dbReference type="Proteomes" id="UP000809273"/>
    </source>
</evidence>
<dbReference type="InterPro" id="IPR016024">
    <property type="entry name" value="ARM-type_fold"/>
</dbReference>
<dbReference type="Proteomes" id="UP000809273">
    <property type="component" value="Unassembled WGS sequence"/>
</dbReference>
<name>A0A9D8KDV4_9DELT</name>
<feature type="region of interest" description="Disordered" evidence="1">
    <location>
        <begin position="252"/>
        <end position="273"/>
    </location>
</feature>
<sequence length="418" mass="45572">MERENPNGYNYSDPGGTTGGGDHDKYLKGPAPIITVEDSRVRNRIAIVLIIVITALAAFLLFTDKVPIYIKMLKIDIPEVKAFAAAELGKSKDKRAVWPLVNTLTGSMEQAVWEASVSALLKIGSVCPDGSPRGEGCPAGDGGKGNVSNAKLIGESLKIFSGETYDDRYRDRLSAFIALGLKDKNVDVRIFAAQLLSNFGRENAVKSLTDALNDDDPRVRAIAKLSLDSIKDRIAKPMPDTPYNEDVAKVPSHLETTPEVPEPGSPPALSPSKSFTDLESEFKELGKTLTPPFEFEAMVKDLKSGDPKVRAKAAMTLAYLKQRRGTVYILPLLKNPEESVRIRAEFSLGELNNFASVRPLIETYKTAGEEEKLVIFHSLLKMDDTAVKRALSEVSAGEDKEGAKIAAIVLHFGKKEVE</sequence>
<keyword evidence="2" id="KW-0812">Transmembrane</keyword>
<dbReference type="PANTHER" id="PTHR12697:SF5">
    <property type="entry name" value="DEOXYHYPUSINE HYDROXYLASE"/>
    <property type="match status" value="1"/>
</dbReference>
<evidence type="ECO:0000256" key="2">
    <source>
        <dbReference type="SAM" id="Phobius"/>
    </source>
</evidence>
<dbReference type="AlphaFoldDB" id="A0A9D8KDV4"/>
<feature type="transmembrane region" description="Helical" evidence="2">
    <location>
        <begin position="45"/>
        <end position="63"/>
    </location>
</feature>
<gene>
    <name evidence="3" type="ORF">JW984_05860</name>
</gene>
<proteinExistence type="predicted"/>